<protein>
    <submittedName>
        <fullName evidence="2">Uncharacterized protein</fullName>
    </submittedName>
</protein>
<feature type="region of interest" description="Disordered" evidence="1">
    <location>
        <begin position="1"/>
        <end position="41"/>
    </location>
</feature>
<gene>
    <name evidence="2" type="ORF">PILCRDRAFT_742732</name>
</gene>
<feature type="compositionally biased region" description="Low complexity" evidence="1">
    <location>
        <begin position="22"/>
        <end position="33"/>
    </location>
</feature>
<name>A0A0C3EX26_PILCF</name>
<proteinExistence type="predicted"/>
<accession>A0A0C3EX26</accession>
<dbReference type="InParanoid" id="A0A0C3EX26"/>
<evidence type="ECO:0000256" key="1">
    <source>
        <dbReference type="SAM" id="MobiDB-lite"/>
    </source>
</evidence>
<feature type="compositionally biased region" description="Polar residues" evidence="1">
    <location>
        <begin position="91"/>
        <end position="114"/>
    </location>
</feature>
<reference evidence="2 3" key="1">
    <citation type="submission" date="2014-04" db="EMBL/GenBank/DDBJ databases">
        <authorList>
            <consortium name="DOE Joint Genome Institute"/>
            <person name="Kuo A."/>
            <person name="Tarkka M."/>
            <person name="Buscot F."/>
            <person name="Kohler A."/>
            <person name="Nagy L.G."/>
            <person name="Floudas D."/>
            <person name="Copeland A."/>
            <person name="Barry K.W."/>
            <person name="Cichocki N."/>
            <person name="Veneault-Fourrey C."/>
            <person name="LaButti K."/>
            <person name="Lindquist E.A."/>
            <person name="Lipzen A."/>
            <person name="Lundell T."/>
            <person name="Morin E."/>
            <person name="Murat C."/>
            <person name="Sun H."/>
            <person name="Tunlid A."/>
            <person name="Henrissat B."/>
            <person name="Grigoriev I.V."/>
            <person name="Hibbett D.S."/>
            <person name="Martin F."/>
            <person name="Nordberg H.P."/>
            <person name="Cantor M.N."/>
            <person name="Hua S.X."/>
        </authorList>
    </citation>
    <scope>NUCLEOTIDE SEQUENCE [LARGE SCALE GENOMIC DNA]</scope>
    <source>
        <strain evidence="2 3">F 1598</strain>
    </source>
</reference>
<dbReference type="HOGENOM" id="CLU_1571244_0_0_1"/>
<reference evidence="3" key="2">
    <citation type="submission" date="2015-01" db="EMBL/GenBank/DDBJ databases">
        <title>Evolutionary Origins and Diversification of the Mycorrhizal Mutualists.</title>
        <authorList>
            <consortium name="DOE Joint Genome Institute"/>
            <consortium name="Mycorrhizal Genomics Consortium"/>
            <person name="Kohler A."/>
            <person name="Kuo A."/>
            <person name="Nagy L.G."/>
            <person name="Floudas D."/>
            <person name="Copeland A."/>
            <person name="Barry K.W."/>
            <person name="Cichocki N."/>
            <person name="Veneault-Fourrey C."/>
            <person name="LaButti K."/>
            <person name="Lindquist E.A."/>
            <person name="Lipzen A."/>
            <person name="Lundell T."/>
            <person name="Morin E."/>
            <person name="Murat C."/>
            <person name="Riley R."/>
            <person name="Ohm R."/>
            <person name="Sun H."/>
            <person name="Tunlid A."/>
            <person name="Henrissat B."/>
            <person name="Grigoriev I.V."/>
            <person name="Hibbett D.S."/>
            <person name="Martin F."/>
        </authorList>
    </citation>
    <scope>NUCLEOTIDE SEQUENCE [LARGE SCALE GENOMIC DNA]</scope>
    <source>
        <strain evidence="3">F 1598</strain>
    </source>
</reference>
<evidence type="ECO:0000313" key="2">
    <source>
        <dbReference type="EMBL" id="KIM72316.1"/>
    </source>
</evidence>
<keyword evidence="3" id="KW-1185">Reference proteome</keyword>
<evidence type="ECO:0000313" key="3">
    <source>
        <dbReference type="Proteomes" id="UP000054166"/>
    </source>
</evidence>
<feature type="region of interest" description="Disordered" evidence="1">
    <location>
        <begin position="148"/>
        <end position="170"/>
    </location>
</feature>
<organism evidence="2 3">
    <name type="scientific">Piloderma croceum (strain F 1598)</name>
    <dbReference type="NCBI Taxonomy" id="765440"/>
    <lineage>
        <taxon>Eukaryota</taxon>
        <taxon>Fungi</taxon>
        <taxon>Dikarya</taxon>
        <taxon>Basidiomycota</taxon>
        <taxon>Agaricomycotina</taxon>
        <taxon>Agaricomycetes</taxon>
        <taxon>Agaricomycetidae</taxon>
        <taxon>Atheliales</taxon>
        <taxon>Atheliaceae</taxon>
        <taxon>Piloderma</taxon>
    </lineage>
</organism>
<dbReference type="AlphaFoldDB" id="A0A0C3EX26"/>
<feature type="region of interest" description="Disordered" evidence="1">
    <location>
        <begin position="79"/>
        <end position="114"/>
    </location>
</feature>
<dbReference type="EMBL" id="KN833141">
    <property type="protein sequence ID" value="KIM72316.1"/>
    <property type="molecule type" value="Genomic_DNA"/>
</dbReference>
<sequence>MQPMESQQYERPHTQPLHQPESAPSATSLPLSSGFITERRQMDEHVSLRHLAPTTLEISANRLSRETAGKELPIILAPLPPGPSVAHSRDASVSQPVQEPTRQAANSAENVPSAQLTDEQIDFVGRLSSANVPATDIARLMERMREGRAGTGEMSGRMDATVAPPSYDTL</sequence>
<dbReference type="Proteomes" id="UP000054166">
    <property type="component" value="Unassembled WGS sequence"/>
</dbReference>
<dbReference type="OrthoDB" id="10505476at2759"/>